<dbReference type="InterPro" id="IPR004408">
    <property type="entry name" value="Biotin_CoA_COase_ligase"/>
</dbReference>
<feature type="domain" description="BPL/LPL catalytic" evidence="5">
    <location>
        <begin position="69"/>
        <end position="259"/>
    </location>
</feature>
<keyword evidence="7" id="KW-1185">Reference proteome</keyword>
<dbReference type="GO" id="GO:0005737">
    <property type="term" value="C:cytoplasm"/>
    <property type="evidence" value="ECO:0007669"/>
    <property type="project" value="TreeGrafter"/>
</dbReference>
<dbReference type="InterPro" id="IPR003142">
    <property type="entry name" value="BPL_C"/>
</dbReference>
<dbReference type="Proteomes" id="UP000002724">
    <property type="component" value="Chromosome"/>
</dbReference>
<feature type="binding site" evidence="4">
    <location>
        <begin position="120"/>
        <end position="122"/>
    </location>
    <ligand>
        <name>biotin</name>
        <dbReference type="ChEBI" id="CHEBI:57586"/>
    </ligand>
</feature>
<dbReference type="EC" id="6.3.4.15" evidence="4"/>
<proteinExistence type="inferred from homology"/>
<dbReference type="InterPro" id="IPR030855">
    <property type="entry name" value="Bifunct_BirA"/>
</dbReference>
<dbReference type="HAMAP" id="MF_00978">
    <property type="entry name" value="Bifunct_BirA"/>
    <property type="match status" value="1"/>
</dbReference>
<dbReference type="InterPro" id="IPR013196">
    <property type="entry name" value="HTH_11"/>
</dbReference>
<dbReference type="AlphaFoldDB" id="B4SGZ8"/>
<keyword evidence="2 4" id="KW-0092">Biotin</keyword>
<name>B4SGZ8_PELPB</name>
<dbReference type="KEGG" id="pph:Ppha_2840"/>
<comment type="function">
    <text evidence="4">Acts both as a biotin--[acetyl-CoA-carboxylase] ligase and a repressor.</text>
</comment>
<dbReference type="HOGENOM" id="CLU_051096_0_0_10"/>
<keyword evidence="4" id="KW-0805">Transcription regulation</keyword>
<keyword evidence="4" id="KW-0804">Transcription</keyword>
<keyword evidence="4" id="KW-0238">DNA-binding</keyword>
<comment type="catalytic activity">
    <reaction evidence="3 4">
        <text>biotin + L-lysyl-[protein] + ATP = N(6)-biotinyl-L-lysyl-[protein] + AMP + diphosphate + H(+)</text>
        <dbReference type="Rhea" id="RHEA:11756"/>
        <dbReference type="Rhea" id="RHEA-COMP:9752"/>
        <dbReference type="Rhea" id="RHEA-COMP:10505"/>
        <dbReference type="ChEBI" id="CHEBI:15378"/>
        <dbReference type="ChEBI" id="CHEBI:29969"/>
        <dbReference type="ChEBI" id="CHEBI:30616"/>
        <dbReference type="ChEBI" id="CHEBI:33019"/>
        <dbReference type="ChEBI" id="CHEBI:57586"/>
        <dbReference type="ChEBI" id="CHEBI:83144"/>
        <dbReference type="ChEBI" id="CHEBI:456215"/>
        <dbReference type="EC" id="6.3.4.15"/>
    </reaction>
</comment>
<dbReference type="RefSeq" id="WP_012509454.1">
    <property type="nucleotide sequence ID" value="NC_011060.1"/>
</dbReference>
<dbReference type="SUPFAM" id="SSF46785">
    <property type="entry name" value="Winged helix' DNA-binding domain"/>
    <property type="match status" value="1"/>
</dbReference>
<organism evidence="6 7">
    <name type="scientific">Pelodictyon phaeoclathratiforme (strain DSM 5477 / BU-1)</name>
    <dbReference type="NCBI Taxonomy" id="324925"/>
    <lineage>
        <taxon>Bacteria</taxon>
        <taxon>Pseudomonadati</taxon>
        <taxon>Chlorobiota</taxon>
        <taxon>Chlorobiia</taxon>
        <taxon>Chlorobiales</taxon>
        <taxon>Chlorobiaceae</taxon>
        <taxon>Chlorobium/Pelodictyon group</taxon>
        <taxon>Pelodictyon</taxon>
    </lineage>
</organism>
<keyword evidence="1 4" id="KW-0436">Ligase</keyword>
<evidence type="ECO:0000256" key="4">
    <source>
        <dbReference type="HAMAP-Rule" id="MF_00978"/>
    </source>
</evidence>
<dbReference type="Pfam" id="PF03099">
    <property type="entry name" value="BPL_LplA_LipB"/>
    <property type="match status" value="1"/>
</dbReference>
<dbReference type="CDD" id="cd16442">
    <property type="entry name" value="BPL"/>
    <property type="match status" value="1"/>
</dbReference>
<evidence type="ECO:0000256" key="2">
    <source>
        <dbReference type="ARBA" id="ARBA00023267"/>
    </source>
</evidence>
<protein>
    <recommendedName>
        <fullName evidence="4">Bifunctional ligase/repressor BirA</fullName>
    </recommendedName>
    <alternativeName>
        <fullName evidence="4">Biotin--[acetyl-CoA-carboxylase] ligase</fullName>
        <ecNumber evidence="4">6.3.4.15</ecNumber>
    </alternativeName>
    <alternativeName>
        <fullName evidence="4">Biotin--protein ligase</fullName>
    </alternativeName>
    <alternativeName>
        <fullName evidence="4">Biotin-[acetyl-CoA carboxylase] synthetase</fullName>
    </alternativeName>
</protein>
<keyword evidence="4" id="KW-0067">ATP-binding</keyword>
<dbReference type="InterPro" id="IPR045864">
    <property type="entry name" value="aa-tRNA-synth_II/BPL/LPL"/>
</dbReference>
<dbReference type="GO" id="GO:0003677">
    <property type="term" value="F:DNA binding"/>
    <property type="evidence" value="ECO:0007669"/>
    <property type="project" value="UniProtKB-UniRule"/>
</dbReference>
<evidence type="ECO:0000256" key="3">
    <source>
        <dbReference type="ARBA" id="ARBA00047846"/>
    </source>
</evidence>
<dbReference type="Gene3D" id="3.30.930.10">
    <property type="entry name" value="Bira Bifunctional Protein, Domain 2"/>
    <property type="match status" value="1"/>
</dbReference>
<evidence type="ECO:0000256" key="1">
    <source>
        <dbReference type="ARBA" id="ARBA00022598"/>
    </source>
</evidence>
<keyword evidence="4" id="KW-0678">Repressor</keyword>
<dbReference type="EMBL" id="CP001110">
    <property type="protein sequence ID" value="ACF44986.1"/>
    <property type="molecule type" value="Genomic_DNA"/>
</dbReference>
<dbReference type="NCBIfam" id="TIGR00121">
    <property type="entry name" value="birA_ligase"/>
    <property type="match status" value="1"/>
</dbReference>
<feature type="binding site" evidence="4">
    <location>
        <position position="188"/>
    </location>
    <ligand>
        <name>biotin</name>
        <dbReference type="ChEBI" id="CHEBI:57586"/>
    </ligand>
</feature>
<dbReference type="GO" id="GO:0005524">
    <property type="term" value="F:ATP binding"/>
    <property type="evidence" value="ECO:0007669"/>
    <property type="project" value="UniProtKB-UniRule"/>
</dbReference>
<gene>
    <name evidence="4" type="primary">birA</name>
    <name evidence="6" type="ordered locus">Ppha_2840</name>
</gene>
<dbReference type="PANTHER" id="PTHR12835">
    <property type="entry name" value="BIOTIN PROTEIN LIGASE"/>
    <property type="match status" value="1"/>
</dbReference>
<keyword evidence="4" id="KW-0547">Nucleotide-binding</keyword>
<feature type="DNA-binding region" description="H-T-H motif" evidence="4">
    <location>
        <begin position="21"/>
        <end position="40"/>
    </location>
</feature>
<accession>B4SGZ8</accession>
<evidence type="ECO:0000259" key="5">
    <source>
        <dbReference type="PROSITE" id="PS51733"/>
    </source>
</evidence>
<dbReference type="InterPro" id="IPR036390">
    <property type="entry name" value="WH_DNA-bd_sf"/>
</dbReference>
<dbReference type="STRING" id="324925.Ppha_2840"/>
<dbReference type="Gene3D" id="1.10.10.10">
    <property type="entry name" value="Winged helix-like DNA-binding domain superfamily/Winged helix DNA-binding domain"/>
    <property type="match status" value="1"/>
</dbReference>
<feature type="binding site" evidence="4">
    <location>
        <begin position="92"/>
        <end position="94"/>
    </location>
    <ligand>
        <name>biotin</name>
        <dbReference type="ChEBI" id="CHEBI:57586"/>
    </ligand>
</feature>
<sequence length="328" mass="35819">MNDITAQILSRLTAVPDFLSGEALCRAFGITRSAVWKHICLLRSEGYQIDAVTGRGYRLSGLTGRPVEAEVHPFLTCRRFGRNILYHPLTTSTNIEAKALAAEGAPEGSVVAADCQSGGRGRMGRSWVSPPGVNLYFSLILRPAVPSVRVPQLTLLVAAAIHQALCRHSSDLVAMIKWPNDILADGKKLCGVLCEMQSEPDCTHFVVVGIGINVNQSEFPPDLQQSATSLFLESGQLFSRPELLASVLNHFEPLYDAWLLEDDLGFILPYLEEHALLQSKEVTIDQLKRSVRGTVRGISRFGELKLESAEGETILVSSGEAHLRSSIT</sequence>
<dbReference type="PROSITE" id="PS51733">
    <property type="entry name" value="BPL_LPL_CATALYTIC"/>
    <property type="match status" value="1"/>
</dbReference>
<feature type="binding site" evidence="4">
    <location>
        <position position="116"/>
    </location>
    <ligand>
        <name>biotin</name>
        <dbReference type="ChEBI" id="CHEBI:57586"/>
    </ligand>
</feature>
<dbReference type="PANTHER" id="PTHR12835:SF5">
    <property type="entry name" value="BIOTIN--PROTEIN LIGASE"/>
    <property type="match status" value="1"/>
</dbReference>
<dbReference type="OrthoDB" id="9807064at2"/>
<comment type="similarity">
    <text evidence="4">Belongs to the biotin--protein ligase family.</text>
</comment>
<dbReference type="GO" id="GO:0006355">
    <property type="term" value="P:regulation of DNA-templated transcription"/>
    <property type="evidence" value="ECO:0007669"/>
    <property type="project" value="UniProtKB-UniRule"/>
</dbReference>
<dbReference type="Pfam" id="PF08279">
    <property type="entry name" value="HTH_11"/>
    <property type="match status" value="1"/>
</dbReference>
<evidence type="ECO:0000313" key="6">
    <source>
        <dbReference type="EMBL" id="ACF44986.1"/>
    </source>
</evidence>
<dbReference type="Gene3D" id="2.30.30.100">
    <property type="match status" value="1"/>
</dbReference>
<dbReference type="eggNOG" id="COG1654">
    <property type="taxonomic scope" value="Bacteria"/>
</dbReference>
<reference evidence="6 7" key="1">
    <citation type="submission" date="2008-06" db="EMBL/GenBank/DDBJ databases">
        <title>Complete sequence of Pelodictyon phaeoclathratiforme BU-1.</title>
        <authorList>
            <consortium name="US DOE Joint Genome Institute"/>
            <person name="Lucas S."/>
            <person name="Copeland A."/>
            <person name="Lapidus A."/>
            <person name="Glavina del Rio T."/>
            <person name="Dalin E."/>
            <person name="Tice H."/>
            <person name="Bruce D."/>
            <person name="Goodwin L."/>
            <person name="Pitluck S."/>
            <person name="Schmutz J."/>
            <person name="Larimer F."/>
            <person name="Land M."/>
            <person name="Hauser L."/>
            <person name="Kyrpides N."/>
            <person name="Mikhailova N."/>
            <person name="Liu Z."/>
            <person name="Li T."/>
            <person name="Zhao F."/>
            <person name="Overmann J."/>
            <person name="Bryant D.A."/>
            <person name="Richardson P."/>
        </authorList>
    </citation>
    <scope>NUCLEOTIDE SEQUENCE [LARGE SCALE GENOMIC DNA]</scope>
    <source>
        <strain evidence="7">DSM 5477 / BU-1</strain>
    </source>
</reference>
<dbReference type="eggNOG" id="COG0340">
    <property type="taxonomic scope" value="Bacteria"/>
</dbReference>
<dbReference type="InterPro" id="IPR004143">
    <property type="entry name" value="BPL_LPL_catalytic"/>
</dbReference>
<dbReference type="InterPro" id="IPR036388">
    <property type="entry name" value="WH-like_DNA-bd_sf"/>
</dbReference>
<dbReference type="GO" id="GO:0004077">
    <property type="term" value="F:biotin--[biotin carboxyl-carrier protein] ligase activity"/>
    <property type="evidence" value="ECO:0007669"/>
    <property type="project" value="UniProtKB-UniRule"/>
</dbReference>
<dbReference type="Pfam" id="PF02237">
    <property type="entry name" value="BPL_C"/>
    <property type="match status" value="1"/>
</dbReference>
<dbReference type="SUPFAM" id="SSF55681">
    <property type="entry name" value="Class II aaRS and biotin synthetases"/>
    <property type="match status" value="1"/>
</dbReference>
<evidence type="ECO:0000313" key="7">
    <source>
        <dbReference type="Proteomes" id="UP000002724"/>
    </source>
</evidence>